<evidence type="ECO:0000256" key="7">
    <source>
        <dbReference type="PROSITE-ProRule" id="PRU10099"/>
    </source>
</evidence>
<gene>
    <name evidence="12" type="ORF">B0I35DRAFT_360947</name>
</gene>
<evidence type="ECO:0000256" key="8">
    <source>
        <dbReference type="PROSITE-ProRule" id="PRU10100"/>
    </source>
</evidence>
<dbReference type="PROSITE" id="PS00917">
    <property type="entry name" value="ASN_GLN_ASE_2"/>
    <property type="match status" value="1"/>
</dbReference>
<reference evidence="12" key="1">
    <citation type="journal article" date="2021" name="Nat. Commun.">
        <title>Genetic determinants of endophytism in the Arabidopsis root mycobiome.</title>
        <authorList>
            <person name="Mesny F."/>
            <person name="Miyauchi S."/>
            <person name="Thiergart T."/>
            <person name="Pickel B."/>
            <person name="Atanasova L."/>
            <person name="Karlsson M."/>
            <person name="Huettel B."/>
            <person name="Barry K.W."/>
            <person name="Haridas S."/>
            <person name="Chen C."/>
            <person name="Bauer D."/>
            <person name="Andreopoulos W."/>
            <person name="Pangilinan J."/>
            <person name="LaButti K."/>
            <person name="Riley R."/>
            <person name="Lipzen A."/>
            <person name="Clum A."/>
            <person name="Drula E."/>
            <person name="Henrissat B."/>
            <person name="Kohler A."/>
            <person name="Grigoriev I.V."/>
            <person name="Martin F.M."/>
            <person name="Hacquard S."/>
        </authorList>
    </citation>
    <scope>NUCLEOTIDE SEQUENCE</scope>
    <source>
        <strain evidence="12">MPI-CAGE-CH-0235</strain>
    </source>
</reference>
<dbReference type="PROSITE" id="PS00144">
    <property type="entry name" value="ASN_GLN_ASE_1"/>
    <property type="match status" value="1"/>
</dbReference>
<dbReference type="AlphaFoldDB" id="A0A8K0SH39"/>
<dbReference type="FunFam" id="3.40.50.1170:FF:000001">
    <property type="entry name" value="L-asparaginase 2"/>
    <property type="match status" value="1"/>
</dbReference>
<dbReference type="SUPFAM" id="SSF53774">
    <property type="entry name" value="Glutaminase/Asparaginase"/>
    <property type="match status" value="1"/>
</dbReference>
<evidence type="ECO:0000259" key="10">
    <source>
        <dbReference type="Pfam" id="PF00710"/>
    </source>
</evidence>
<dbReference type="CDD" id="cd08964">
    <property type="entry name" value="L-asparaginase_II"/>
    <property type="match status" value="1"/>
</dbReference>
<dbReference type="InterPro" id="IPR027474">
    <property type="entry name" value="L-asparaginase_N"/>
</dbReference>
<protein>
    <recommendedName>
        <fullName evidence="2">asparaginase</fullName>
        <ecNumber evidence="2">3.5.1.1</ecNumber>
    </recommendedName>
</protein>
<evidence type="ECO:0000313" key="12">
    <source>
        <dbReference type="EMBL" id="KAH7307990.1"/>
    </source>
</evidence>
<dbReference type="PIRSF" id="PIRSF500176">
    <property type="entry name" value="L_ASNase"/>
    <property type="match status" value="1"/>
</dbReference>
<accession>A0A8K0SH39</accession>
<evidence type="ECO:0000313" key="13">
    <source>
        <dbReference type="Proteomes" id="UP000813444"/>
    </source>
</evidence>
<evidence type="ECO:0000259" key="11">
    <source>
        <dbReference type="Pfam" id="PF17763"/>
    </source>
</evidence>
<feature type="active site" description="O-isoaspartyl threonine intermediate" evidence="5">
    <location>
        <position position="46"/>
    </location>
</feature>
<dbReference type="EMBL" id="JAGPNK010000016">
    <property type="protein sequence ID" value="KAH7307990.1"/>
    <property type="molecule type" value="Genomic_DNA"/>
</dbReference>
<dbReference type="PIRSF" id="PIRSF001220">
    <property type="entry name" value="L-ASNase_gatD"/>
    <property type="match status" value="1"/>
</dbReference>
<dbReference type="Proteomes" id="UP000813444">
    <property type="component" value="Unassembled WGS sequence"/>
</dbReference>
<dbReference type="InterPro" id="IPR006034">
    <property type="entry name" value="Asparaginase/glutaminase-like"/>
</dbReference>
<evidence type="ECO:0000256" key="2">
    <source>
        <dbReference type="ARBA" id="ARBA00012920"/>
    </source>
</evidence>
<dbReference type="PANTHER" id="PTHR11707">
    <property type="entry name" value="L-ASPARAGINASE"/>
    <property type="match status" value="1"/>
</dbReference>
<dbReference type="InterPro" id="IPR020827">
    <property type="entry name" value="Asparaginase/glutaminase_AS1"/>
</dbReference>
<dbReference type="InterPro" id="IPR027475">
    <property type="entry name" value="Asparaginase/glutaminase_AS2"/>
</dbReference>
<proteinExistence type="inferred from homology"/>
<comment type="similarity">
    <text evidence="1 9">Belongs to the asparaginase 1 family.</text>
</comment>
<feature type="domain" description="L-asparaginase N-terminal" evidence="10">
    <location>
        <begin position="37"/>
        <end position="230"/>
    </location>
</feature>
<dbReference type="InterPro" id="IPR027473">
    <property type="entry name" value="L-asparaginase_C"/>
</dbReference>
<keyword evidence="13" id="KW-1185">Reference proteome</keyword>
<dbReference type="InterPro" id="IPR037152">
    <property type="entry name" value="L-asparaginase_N_sf"/>
</dbReference>
<dbReference type="OrthoDB" id="542841at2759"/>
<evidence type="ECO:0000256" key="3">
    <source>
        <dbReference type="ARBA" id="ARBA00022801"/>
    </source>
</evidence>
<evidence type="ECO:0000256" key="1">
    <source>
        <dbReference type="ARBA" id="ARBA00010518"/>
    </source>
</evidence>
<dbReference type="PANTHER" id="PTHR11707:SF28">
    <property type="entry name" value="60 KDA LYSOPHOSPHOLIPASE"/>
    <property type="match status" value="1"/>
</dbReference>
<evidence type="ECO:0000256" key="6">
    <source>
        <dbReference type="PIRSR" id="PIRSR001220-2"/>
    </source>
</evidence>
<dbReference type="PRINTS" id="PR00139">
    <property type="entry name" value="ASNGLNASE"/>
</dbReference>
<feature type="binding site" evidence="6">
    <location>
        <begin position="126"/>
        <end position="127"/>
    </location>
    <ligand>
        <name>substrate</name>
    </ligand>
</feature>
<dbReference type="NCBIfam" id="TIGR00520">
    <property type="entry name" value="asnASE_II"/>
    <property type="match status" value="1"/>
</dbReference>
<dbReference type="Gene3D" id="3.40.50.1170">
    <property type="entry name" value="L-asparaginase, N-terminal domain"/>
    <property type="match status" value="1"/>
</dbReference>
<feature type="binding site" evidence="6">
    <location>
        <position position="93"/>
    </location>
    <ligand>
        <name>substrate</name>
    </ligand>
</feature>
<feature type="active site" evidence="7">
    <location>
        <position position="46"/>
    </location>
</feature>
<comment type="catalytic activity">
    <reaction evidence="4">
        <text>L-asparagine + H2O = L-aspartate + NH4(+)</text>
        <dbReference type="Rhea" id="RHEA:21016"/>
        <dbReference type="ChEBI" id="CHEBI:15377"/>
        <dbReference type="ChEBI" id="CHEBI:28938"/>
        <dbReference type="ChEBI" id="CHEBI:29991"/>
        <dbReference type="ChEBI" id="CHEBI:58048"/>
        <dbReference type="EC" id="3.5.1.1"/>
    </reaction>
</comment>
<organism evidence="12 13">
    <name type="scientific">Stachybotrys elegans</name>
    <dbReference type="NCBI Taxonomy" id="80388"/>
    <lineage>
        <taxon>Eukaryota</taxon>
        <taxon>Fungi</taxon>
        <taxon>Dikarya</taxon>
        <taxon>Ascomycota</taxon>
        <taxon>Pezizomycotina</taxon>
        <taxon>Sordariomycetes</taxon>
        <taxon>Hypocreomycetidae</taxon>
        <taxon>Hypocreales</taxon>
        <taxon>Stachybotryaceae</taxon>
        <taxon>Stachybotrys</taxon>
    </lineage>
</organism>
<dbReference type="Pfam" id="PF17763">
    <property type="entry name" value="Asparaginase_C"/>
    <property type="match status" value="1"/>
</dbReference>
<dbReference type="Pfam" id="PF00710">
    <property type="entry name" value="Asparaginase"/>
    <property type="match status" value="1"/>
</dbReference>
<feature type="domain" description="Asparaginase/glutaminase C-terminal" evidence="11">
    <location>
        <begin position="253"/>
        <end position="358"/>
    </location>
</feature>
<keyword evidence="3" id="KW-0378">Hydrolase</keyword>
<dbReference type="SMART" id="SM00870">
    <property type="entry name" value="Asparaginase"/>
    <property type="match status" value="1"/>
</dbReference>
<dbReference type="PROSITE" id="PS51732">
    <property type="entry name" value="ASN_GLN_ASE_3"/>
    <property type="match status" value="1"/>
</dbReference>
<comment type="caution">
    <text evidence="12">The sequence shown here is derived from an EMBL/GenBank/DDBJ whole genome shotgun (WGS) entry which is preliminary data.</text>
</comment>
<dbReference type="EC" id="3.5.1.1" evidence="2"/>
<dbReference type="InterPro" id="IPR040919">
    <property type="entry name" value="Asparaginase_C"/>
</dbReference>
<sequence length="364" mass="38078">MGVLVSSASASPVPALTGHLFAREAADFSCFNASLPNVTIYATGGTIAGSAASSGQTTGYQAGAIGIQTLIDAVPQLCNVSNVRGVQVANVGSTEITPNILVNISQLIQQDLDSGYTQGVVVTHGTDTLEESAFFLDLTVKSEHPVVVVGAMRPATAISADGPMNLLASVRLAASKSAMGRGTMVVLNDRIASARYATKTNANMVDTFKAEEQGFLGAFQNIQPVFYYPPARPLGYYHFDISKSSPEAGLPEVDILFGHQALQPGLVQAAVDLGAKGLVVAGMGAGSWTKPGIAALEKVFNETGLAVIDSRRMADVFVDPPSWDFAIGGGYLNPQKCRIQLQLALEVGLPIDAIKNIFEYTGVN</sequence>
<evidence type="ECO:0000256" key="5">
    <source>
        <dbReference type="PIRSR" id="PIRSR001220-1"/>
    </source>
</evidence>
<evidence type="ECO:0000256" key="4">
    <source>
        <dbReference type="ARBA" id="ARBA00049366"/>
    </source>
</evidence>
<dbReference type="InterPro" id="IPR036152">
    <property type="entry name" value="Asp/glu_Ase-like_sf"/>
</dbReference>
<feature type="active site" evidence="8">
    <location>
        <position position="126"/>
    </location>
</feature>
<dbReference type="InterPro" id="IPR004550">
    <property type="entry name" value="AsnASE_II"/>
</dbReference>
<dbReference type="GO" id="GO:0004067">
    <property type="term" value="F:asparaginase activity"/>
    <property type="evidence" value="ECO:0007669"/>
    <property type="project" value="UniProtKB-UniRule"/>
</dbReference>
<dbReference type="GO" id="GO:0006530">
    <property type="term" value="P:L-asparagine catabolic process"/>
    <property type="evidence" value="ECO:0007669"/>
    <property type="project" value="UniProtKB-ARBA"/>
</dbReference>
<evidence type="ECO:0000256" key="9">
    <source>
        <dbReference type="RuleBase" id="RU004456"/>
    </source>
</evidence>
<dbReference type="Gene3D" id="3.40.50.40">
    <property type="match status" value="1"/>
</dbReference>
<name>A0A8K0SH39_9HYPO</name>